<evidence type="ECO:0000256" key="6">
    <source>
        <dbReference type="SAM" id="Coils"/>
    </source>
</evidence>
<dbReference type="Proteomes" id="UP000439903">
    <property type="component" value="Unassembled WGS sequence"/>
</dbReference>
<name>A0A8H4A5F5_GIGMA</name>
<keyword evidence="4 7" id="KW-1133">Transmembrane helix</keyword>
<comment type="caution">
    <text evidence="9">The sequence shown here is derived from an EMBL/GenBank/DDBJ whole genome shotgun (WGS) entry which is preliminary data.</text>
</comment>
<keyword evidence="3" id="KW-0677">Repeat</keyword>
<evidence type="ECO:0000256" key="4">
    <source>
        <dbReference type="ARBA" id="ARBA00022989"/>
    </source>
</evidence>
<feature type="transmembrane region" description="Helical" evidence="7">
    <location>
        <begin position="208"/>
        <end position="233"/>
    </location>
</feature>
<accession>A0A8H4A5F5</accession>
<dbReference type="AlphaFoldDB" id="A0A8H4A5F5"/>
<dbReference type="GO" id="GO:0098703">
    <property type="term" value="P:calcium ion import across plasma membrane"/>
    <property type="evidence" value="ECO:0007669"/>
    <property type="project" value="TreeGrafter"/>
</dbReference>
<dbReference type="InterPro" id="IPR024862">
    <property type="entry name" value="TRPV"/>
</dbReference>
<evidence type="ECO:0000256" key="2">
    <source>
        <dbReference type="ARBA" id="ARBA00022692"/>
    </source>
</evidence>
<evidence type="ECO:0000256" key="5">
    <source>
        <dbReference type="ARBA" id="ARBA00023136"/>
    </source>
</evidence>
<organism evidence="9 10">
    <name type="scientific">Gigaspora margarita</name>
    <dbReference type="NCBI Taxonomy" id="4874"/>
    <lineage>
        <taxon>Eukaryota</taxon>
        <taxon>Fungi</taxon>
        <taxon>Fungi incertae sedis</taxon>
        <taxon>Mucoromycota</taxon>
        <taxon>Glomeromycotina</taxon>
        <taxon>Glomeromycetes</taxon>
        <taxon>Diversisporales</taxon>
        <taxon>Gigasporaceae</taxon>
        <taxon>Gigaspora</taxon>
    </lineage>
</organism>
<feature type="coiled-coil region" evidence="6">
    <location>
        <begin position="330"/>
        <end position="357"/>
    </location>
</feature>
<evidence type="ECO:0000256" key="7">
    <source>
        <dbReference type="SAM" id="Phobius"/>
    </source>
</evidence>
<proteinExistence type="predicted"/>
<feature type="transmembrane region" description="Helical" evidence="7">
    <location>
        <begin position="22"/>
        <end position="43"/>
    </location>
</feature>
<reference evidence="9 10" key="1">
    <citation type="journal article" date="2019" name="Environ. Microbiol.">
        <title>At the nexus of three kingdoms: the genome of the mycorrhizal fungus Gigaspora margarita provides insights into plant, endobacterial and fungal interactions.</title>
        <authorList>
            <person name="Venice F."/>
            <person name="Ghignone S."/>
            <person name="Salvioli di Fossalunga A."/>
            <person name="Amselem J."/>
            <person name="Novero M."/>
            <person name="Xianan X."/>
            <person name="Sedzielewska Toro K."/>
            <person name="Morin E."/>
            <person name="Lipzen A."/>
            <person name="Grigoriev I.V."/>
            <person name="Henrissat B."/>
            <person name="Martin F.M."/>
            <person name="Bonfante P."/>
        </authorList>
    </citation>
    <scope>NUCLEOTIDE SEQUENCE [LARGE SCALE GENOMIC DNA]</scope>
    <source>
        <strain evidence="9 10">BEG34</strain>
    </source>
</reference>
<evidence type="ECO:0000256" key="3">
    <source>
        <dbReference type="ARBA" id="ARBA00022737"/>
    </source>
</evidence>
<feature type="transmembrane region" description="Helical" evidence="7">
    <location>
        <begin position="55"/>
        <end position="73"/>
    </location>
</feature>
<keyword evidence="6" id="KW-0175">Coiled coil</keyword>
<evidence type="ECO:0000259" key="8">
    <source>
        <dbReference type="Pfam" id="PF00520"/>
    </source>
</evidence>
<dbReference type="EMBL" id="WTPW01001588">
    <property type="protein sequence ID" value="KAF0427529.1"/>
    <property type="molecule type" value="Genomic_DNA"/>
</dbReference>
<evidence type="ECO:0000313" key="10">
    <source>
        <dbReference type="Proteomes" id="UP000439903"/>
    </source>
</evidence>
<dbReference type="InterPro" id="IPR005821">
    <property type="entry name" value="Ion_trans_dom"/>
</dbReference>
<dbReference type="PANTHER" id="PTHR10582:SF2">
    <property type="entry name" value="INACTIVE"/>
    <property type="match status" value="1"/>
</dbReference>
<feature type="transmembrane region" description="Helical" evidence="7">
    <location>
        <begin position="118"/>
        <end position="140"/>
    </location>
</feature>
<feature type="domain" description="Ion transport" evidence="8">
    <location>
        <begin position="2"/>
        <end position="243"/>
    </location>
</feature>
<gene>
    <name evidence="9" type="ORF">F8M41_006010</name>
</gene>
<keyword evidence="5 7" id="KW-0472">Membrane</keyword>
<keyword evidence="2 7" id="KW-0812">Transmembrane</keyword>
<dbReference type="OrthoDB" id="2447820at2759"/>
<feature type="transmembrane region" description="Helical" evidence="7">
    <location>
        <begin position="79"/>
        <end position="98"/>
    </location>
</feature>
<evidence type="ECO:0000313" key="9">
    <source>
        <dbReference type="EMBL" id="KAF0427529.1"/>
    </source>
</evidence>
<dbReference type="GO" id="GO:0005886">
    <property type="term" value="C:plasma membrane"/>
    <property type="evidence" value="ECO:0007669"/>
    <property type="project" value="TreeGrafter"/>
</dbReference>
<keyword evidence="10" id="KW-1185">Reference proteome</keyword>
<comment type="subcellular location">
    <subcellularLocation>
        <location evidence="1">Membrane</location>
        <topology evidence="1">Multi-pass membrane protein</topology>
    </subcellularLocation>
</comment>
<protein>
    <submittedName>
        <fullName evidence="9">Nudt9 protein</fullName>
    </submittedName>
</protein>
<sequence length="357" mass="41668">MCCFLIVSTIPEHKISWNNQEILLVAAIFFGFIHFIFEIRQFIHRPIAYIASPWNWFDLAAILVPTITSFIWLHYKTPSVWIITIATFLLEIKFLLFFRVLDYFGKYFAIMIGVAQKVFSFLVVLGIIVLAFAHSLHLLLRPTSEYSYNQPSFTNDANNPWNLVPTYKFISSNDTIKESTFLKYLMIIQISLQCDSSSVSSWALKNNWTLAFLLVIFSFFTTIYLLNLFISLLGNAIDDRNNKESFLQSFLQLRGEASVKELKKYIESFEDKENLHPKILEISGIKDSEQKLESQINKVFENKLFQNQINEILKNQVDEILTNKINEPLKNQVNEIFKDLKNEINKLNKLIKEKESD</sequence>
<dbReference type="Pfam" id="PF00520">
    <property type="entry name" value="Ion_trans"/>
    <property type="match status" value="1"/>
</dbReference>
<dbReference type="GO" id="GO:0005216">
    <property type="term" value="F:monoatomic ion channel activity"/>
    <property type="evidence" value="ECO:0007669"/>
    <property type="project" value="InterPro"/>
</dbReference>
<evidence type="ECO:0000256" key="1">
    <source>
        <dbReference type="ARBA" id="ARBA00004141"/>
    </source>
</evidence>
<dbReference type="PANTHER" id="PTHR10582">
    <property type="entry name" value="TRANSIENT RECEPTOR POTENTIAL ION CHANNEL PROTEIN"/>
    <property type="match status" value="1"/>
</dbReference>